<evidence type="ECO:0000256" key="7">
    <source>
        <dbReference type="ARBA" id="ARBA00023170"/>
    </source>
</evidence>
<evidence type="ECO:0000256" key="6">
    <source>
        <dbReference type="ARBA" id="ARBA00023163"/>
    </source>
</evidence>
<keyword evidence="11" id="KW-1185">Reference proteome</keyword>
<dbReference type="Gene3D" id="3.30.50.10">
    <property type="entry name" value="Erythroid Transcription Factor GATA-1, subunit A"/>
    <property type="match status" value="1"/>
</dbReference>
<dbReference type="GO" id="GO:0043565">
    <property type="term" value="F:sequence-specific DNA binding"/>
    <property type="evidence" value="ECO:0007669"/>
    <property type="project" value="InterPro"/>
</dbReference>
<dbReference type="InterPro" id="IPR013088">
    <property type="entry name" value="Znf_NHR/GATA"/>
</dbReference>
<keyword evidence="8" id="KW-0539">Nucleus</keyword>
<keyword evidence="2" id="KW-0863">Zinc-finger</keyword>
<evidence type="ECO:0000313" key="12">
    <source>
        <dbReference type="WBParaSite" id="MBELARI_LOCUS16368"/>
    </source>
</evidence>
<keyword evidence="7" id="KW-0675">Receptor</keyword>
<feature type="region of interest" description="Disordered" evidence="9">
    <location>
        <begin position="1"/>
        <end position="23"/>
    </location>
</feature>
<dbReference type="WBParaSite" id="MBELARI_LOCUS16368">
    <property type="protein sequence ID" value="MBELARI_LOCUS16368"/>
    <property type="gene ID" value="MBELARI_LOCUS16368"/>
</dbReference>
<organism evidence="11 12">
    <name type="scientific">Mesorhabditis belari</name>
    <dbReference type="NCBI Taxonomy" id="2138241"/>
    <lineage>
        <taxon>Eukaryota</taxon>
        <taxon>Metazoa</taxon>
        <taxon>Ecdysozoa</taxon>
        <taxon>Nematoda</taxon>
        <taxon>Chromadorea</taxon>
        <taxon>Rhabditida</taxon>
        <taxon>Rhabditina</taxon>
        <taxon>Rhabditomorpha</taxon>
        <taxon>Rhabditoidea</taxon>
        <taxon>Rhabditidae</taxon>
        <taxon>Mesorhabditinae</taxon>
        <taxon>Mesorhabditis</taxon>
    </lineage>
</organism>
<dbReference type="GO" id="GO:0003700">
    <property type="term" value="F:DNA-binding transcription factor activity"/>
    <property type="evidence" value="ECO:0007669"/>
    <property type="project" value="InterPro"/>
</dbReference>
<feature type="domain" description="Nuclear receptor" evidence="10">
    <location>
        <begin position="159"/>
        <end position="179"/>
    </location>
</feature>
<evidence type="ECO:0000256" key="9">
    <source>
        <dbReference type="SAM" id="MobiDB-lite"/>
    </source>
</evidence>
<name>A0AAF3EQK3_9BILA</name>
<evidence type="ECO:0000259" key="10">
    <source>
        <dbReference type="Pfam" id="PF00105"/>
    </source>
</evidence>
<keyword evidence="1" id="KW-0479">Metal-binding</keyword>
<evidence type="ECO:0000256" key="3">
    <source>
        <dbReference type="ARBA" id="ARBA00022833"/>
    </source>
</evidence>
<keyword evidence="4" id="KW-0805">Transcription regulation</keyword>
<sequence>MVGSGEADCPPGELPSTPSLLHRPVPIQPITNPFRLDAIPDTSLSDPFAVYRLYLAHMRPTTLAQVLPGFSLLNQPPTSSLFGSSTPITQSSTPVSTPIPRLDPEKFTWIAQYQNSSTDSSPAISTLSSPSDAPLVENVKNETVEVVDLPENLDIEASLCGICGDRASGLHYGIFTCEG</sequence>
<evidence type="ECO:0000313" key="11">
    <source>
        <dbReference type="Proteomes" id="UP000887575"/>
    </source>
</evidence>
<evidence type="ECO:0000256" key="2">
    <source>
        <dbReference type="ARBA" id="ARBA00022771"/>
    </source>
</evidence>
<dbReference type="Proteomes" id="UP000887575">
    <property type="component" value="Unassembled WGS sequence"/>
</dbReference>
<evidence type="ECO:0000256" key="1">
    <source>
        <dbReference type="ARBA" id="ARBA00022723"/>
    </source>
</evidence>
<protein>
    <submittedName>
        <fullName evidence="12">Nuclear receptor domain-containing protein</fullName>
    </submittedName>
</protein>
<reference evidence="12" key="1">
    <citation type="submission" date="2024-02" db="UniProtKB">
        <authorList>
            <consortium name="WormBaseParasite"/>
        </authorList>
    </citation>
    <scope>IDENTIFICATION</scope>
</reference>
<keyword evidence="5" id="KW-0238">DNA-binding</keyword>
<dbReference type="GO" id="GO:0008270">
    <property type="term" value="F:zinc ion binding"/>
    <property type="evidence" value="ECO:0007669"/>
    <property type="project" value="UniProtKB-KW"/>
</dbReference>
<dbReference type="Pfam" id="PF00105">
    <property type="entry name" value="zf-C4"/>
    <property type="match status" value="1"/>
</dbReference>
<accession>A0AAF3EQK3</accession>
<evidence type="ECO:0000256" key="8">
    <source>
        <dbReference type="ARBA" id="ARBA00023242"/>
    </source>
</evidence>
<proteinExistence type="predicted"/>
<dbReference type="SUPFAM" id="SSF57716">
    <property type="entry name" value="Glucocorticoid receptor-like (DNA-binding domain)"/>
    <property type="match status" value="1"/>
</dbReference>
<evidence type="ECO:0000256" key="4">
    <source>
        <dbReference type="ARBA" id="ARBA00023015"/>
    </source>
</evidence>
<keyword evidence="6" id="KW-0804">Transcription</keyword>
<evidence type="ECO:0000256" key="5">
    <source>
        <dbReference type="ARBA" id="ARBA00023125"/>
    </source>
</evidence>
<dbReference type="InterPro" id="IPR001628">
    <property type="entry name" value="Znf_hrmn_rcpt"/>
</dbReference>
<dbReference type="AlphaFoldDB" id="A0AAF3EQK3"/>
<keyword evidence="3" id="KW-0862">Zinc</keyword>